<name>A0AAN7UWE7_9PEZI</name>
<evidence type="ECO:0000313" key="2">
    <source>
        <dbReference type="EMBL" id="KAK5633431.1"/>
    </source>
</evidence>
<evidence type="ECO:0000256" key="1">
    <source>
        <dbReference type="SAM" id="MobiDB-lite"/>
    </source>
</evidence>
<protein>
    <submittedName>
        <fullName evidence="2">Uncharacterized protein</fullName>
    </submittedName>
</protein>
<proteinExistence type="predicted"/>
<sequence length="71" mass="7989">MVRDQVVAVHSGSTDDGKLNLATPVEQTRKITKVFYMTNQNNRYPLLPKGVKDKGEVHGLTYPGQNMRVFV</sequence>
<dbReference type="Proteomes" id="UP001305414">
    <property type="component" value="Unassembled WGS sequence"/>
</dbReference>
<gene>
    <name evidence="2" type="ORF">RRF57_009145</name>
</gene>
<accession>A0AAN7UWE7</accession>
<comment type="caution">
    <text evidence="2">The sequence shown here is derived from an EMBL/GenBank/DDBJ whole genome shotgun (WGS) entry which is preliminary data.</text>
</comment>
<dbReference type="AlphaFoldDB" id="A0AAN7UWE7"/>
<organism evidence="2 3">
    <name type="scientific">Xylaria bambusicola</name>
    <dbReference type="NCBI Taxonomy" id="326684"/>
    <lineage>
        <taxon>Eukaryota</taxon>
        <taxon>Fungi</taxon>
        <taxon>Dikarya</taxon>
        <taxon>Ascomycota</taxon>
        <taxon>Pezizomycotina</taxon>
        <taxon>Sordariomycetes</taxon>
        <taxon>Xylariomycetidae</taxon>
        <taxon>Xylariales</taxon>
        <taxon>Xylariaceae</taxon>
        <taxon>Xylaria</taxon>
    </lineage>
</organism>
<keyword evidence="3" id="KW-1185">Reference proteome</keyword>
<evidence type="ECO:0000313" key="3">
    <source>
        <dbReference type="Proteomes" id="UP001305414"/>
    </source>
</evidence>
<reference evidence="2 3" key="1">
    <citation type="submission" date="2023-10" db="EMBL/GenBank/DDBJ databases">
        <title>Draft genome sequence of Xylaria bambusicola isolate GMP-LS, the root and basal stem rot pathogen of sugarcane in Indonesia.</title>
        <authorList>
            <person name="Selvaraj P."/>
            <person name="Muralishankar V."/>
            <person name="Muruganantham S."/>
            <person name="Sp S."/>
            <person name="Haryani S."/>
            <person name="Lau K.J.X."/>
            <person name="Naqvi N.I."/>
        </authorList>
    </citation>
    <scope>NUCLEOTIDE SEQUENCE [LARGE SCALE GENOMIC DNA]</scope>
    <source>
        <strain evidence="2">GMP-LS</strain>
    </source>
</reference>
<feature type="region of interest" description="Disordered" evidence="1">
    <location>
        <begin position="1"/>
        <end position="20"/>
    </location>
</feature>
<dbReference type="EMBL" id="JAWHQM010000032">
    <property type="protein sequence ID" value="KAK5633431.1"/>
    <property type="molecule type" value="Genomic_DNA"/>
</dbReference>